<feature type="transmembrane region" description="Helical" evidence="14">
    <location>
        <begin position="403"/>
        <end position="425"/>
    </location>
</feature>
<evidence type="ECO:0000259" key="15">
    <source>
        <dbReference type="Pfam" id="PF02516"/>
    </source>
</evidence>
<keyword evidence="7 17" id="KW-0808">Transferase</keyword>
<keyword evidence="12 14" id="KW-0472">Membrane</keyword>
<evidence type="ECO:0000256" key="12">
    <source>
        <dbReference type="ARBA" id="ARBA00023136"/>
    </source>
</evidence>
<dbReference type="RefSeq" id="WP_011369362.1">
    <property type="nucleotide sequence ID" value="NC_007519.1"/>
</dbReference>
<comment type="similarity">
    <text evidence="5">Belongs to the STT3 family.</text>
</comment>
<comment type="cofactor">
    <cofactor evidence="2">
        <name>Mg(2+)</name>
        <dbReference type="ChEBI" id="CHEBI:18420"/>
    </cofactor>
</comment>
<keyword evidence="6" id="KW-0328">Glycosyltransferase</keyword>
<feature type="transmembrane region" description="Helical" evidence="14">
    <location>
        <begin position="148"/>
        <end position="165"/>
    </location>
</feature>
<dbReference type="Proteomes" id="UP000002710">
    <property type="component" value="Chromosome"/>
</dbReference>
<evidence type="ECO:0000256" key="13">
    <source>
        <dbReference type="ARBA" id="ARBA00023211"/>
    </source>
</evidence>
<dbReference type="HOGENOM" id="CLU_345048_0_0_7"/>
<comment type="cofactor">
    <cofactor evidence="1">
        <name>Mn(2+)</name>
        <dbReference type="ChEBI" id="CHEBI:29035"/>
    </cofactor>
</comment>
<sequence>MTILHVSASPAAGRKQLVVLCTAAYCIALGVRLLELPGWSAYDALYKGEHLLATHDAYHWLAAATGFEFDQQHPLARMLAFLHSLTGIACGNLAFYLPAVMACLVAPLMVGWGAALGMPLAGFTAGLLTACAPGLMTRTGLGYYDTDLLISGALIVNTLVPALWLRNSLHNPLRTISAALRRPSAAEQPAPPPAAESTGPVWFAVLLCCGLFVYWQPAIHNMFNLMGKAFPGIALVLAALLGRRAAMRRTAEGLLIYIFCALAGPAGAGAAMLLWLAGRKNPRSLDRLYTGRRALFAALVLLAAATALEPAGLNYMRSAIKGYSGEKSAVVAHTLSYPSVVGSIIEAQKLSFDAFLTSVHGWTWLAAGGLALFFLLMLAEPVTALLLPLAAMGLGSVALGARFAMFAAPCFALGTAWALHLAVHGAARLAHRNAAQPLPAPHRRAAMLCSVAAACIMCWPSAQLAAALAQGPIISTRQVEALDFIRGNTPEDSMLWYWWDWGYAAQYYARRTTVADGARHSNQRIYAPAAVLTTDVPRFANQLIKYVAGAQPPVSGAFAGLDAGQTMEKLHSFYLRETQPSPPQKQYLIVSAEQLRLGAWISRFGTWDFNTRQWEETTVLAIDRPVQYSPQKGLFLIKGLDPMQAESLTVFEGTRVVNHQYPHFSGRHFVIDKDQGMILVVDRTVYNSMALQLLVNDGSNEDISRYFRLVFSNGKTKVYEVL</sequence>
<name>Q30V04_OLEA2</name>
<dbReference type="STRING" id="207559.Dde_3699"/>
<reference evidence="17 18" key="1">
    <citation type="journal article" date="2011" name="J. Bacteriol.">
        <title>Complete genome sequence and updated annotation of Desulfovibrio alaskensis G20.</title>
        <authorList>
            <person name="Hauser L.J."/>
            <person name="Land M.L."/>
            <person name="Brown S.D."/>
            <person name="Larimer F."/>
            <person name="Keller K.L."/>
            <person name="Rapp-Giles B.J."/>
            <person name="Price M.N."/>
            <person name="Lin M."/>
            <person name="Bruce D.C."/>
            <person name="Detter J.C."/>
            <person name="Tapia R."/>
            <person name="Han C.S."/>
            <person name="Goodwin L.A."/>
            <person name="Cheng J.F."/>
            <person name="Pitluck S."/>
            <person name="Copeland A."/>
            <person name="Lucas S."/>
            <person name="Nolan M."/>
            <person name="Lapidus A.L."/>
            <person name="Palumbo A.V."/>
            <person name="Wall J.D."/>
        </authorList>
    </citation>
    <scope>NUCLEOTIDE SEQUENCE [LARGE SCALE GENOMIC DNA]</scope>
    <source>
        <strain evidence="18">ATCC BAA 1058 / DSM 17464 / G20</strain>
    </source>
</reference>
<feature type="domain" description="STT3/PglB/AglB core" evidence="16">
    <location>
        <begin position="493"/>
        <end position="611"/>
    </location>
</feature>
<proteinExistence type="inferred from homology"/>
<dbReference type="PANTHER" id="PTHR13872">
    <property type="entry name" value="DOLICHYL-DIPHOSPHOOLIGOSACCHARIDE--PROTEIN GLYCOSYLTRANSFERASE SUBUNIT"/>
    <property type="match status" value="1"/>
</dbReference>
<dbReference type="AlphaFoldDB" id="Q30V04"/>
<dbReference type="GO" id="GO:0046872">
    <property type="term" value="F:metal ion binding"/>
    <property type="evidence" value="ECO:0007669"/>
    <property type="project" value="UniProtKB-KW"/>
</dbReference>
<evidence type="ECO:0000256" key="2">
    <source>
        <dbReference type="ARBA" id="ARBA00001946"/>
    </source>
</evidence>
<feature type="transmembrane region" description="Helical" evidence="14">
    <location>
        <begin position="365"/>
        <end position="391"/>
    </location>
</feature>
<dbReference type="CAZy" id="GT66">
    <property type="family name" value="Glycosyltransferase Family 66"/>
</dbReference>
<evidence type="ECO:0000256" key="10">
    <source>
        <dbReference type="ARBA" id="ARBA00022842"/>
    </source>
</evidence>
<accession>Q30V04</accession>
<evidence type="ECO:0000256" key="4">
    <source>
        <dbReference type="ARBA" id="ARBA00004922"/>
    </source>
</evidence>
<feature type="transmembrane region" description="Helical" evidence="14">
    <location>
        <begin position="225"/>
        <end position="242"/>
    </location>
</feature>
<keyword evidence="9" id="KW-0479">Metal-binding</keyword>
<dbReference type="InterPro" id="IPR048999">
    <property type="entry name" value="STT3-PglB_core"/>
</dbReference>
<evidence type="ECO:0000256" key="7">
    <source>
        <dbReference type="ARBA" id="ARBA00022679"/>
    </source>
</evidence>
<feature type="transmembrane region" description="Helical" evidence="14">
    <location>
        <begin position="295"/>
        <end position="316"/>
    </location>
</feature>
<keyword evidence="10" id="KW-0460">Magnesium</keyword>
<feature type="transmembrane region" description="Helical" evidence="14">
    <location>
        <begin position="445"/>
        <end position="468"/>
    </location>
</feature>
<evidence type="ECO:0000256" key="5">
    <source>
        <dbReference type="ARBA" id="ARBA00010810"/>
    </source>
</evidence>
<evidence type="ECO:0000313" key="17">
    <source>
        <dbReference type="EMBL" id="ABB40492.1"/>
    </source>
</evidence>
<dbReference type="InterPro" id="IPR048307">
    <property type="entry name" value="STT3_N"/>
</dbReference>
<organism evidence="17 18">
    <name type="scientific">Oleidesulfovibrio alaskensis (strain ATCC BAA-1058 / DSM 17464 / G20)</name>
    <name type="common">Desulfovibrio alaskensis</name>
    <dbReference type="NCBI Taxonomy" id="207559"/>
    <lineage>
        <taxon>Bacteria</taxon>
        <taxon>Pseudomonadati</taxon>
        <taxon>Thermodesulfobacteriota</taxon>
        <taxon>Desulfovibrionia</taxon>
        <taxon>Desulfovibrionales</taxon>
        <taxon>Desulfovibrionaceae</taxon>
        <taxon>Oleidesulfovibrio</taxon>
    </lineage>
</organism>
<dbReference type="Pfam" id="PF21436">
    <property type="entry name" value="STT3-PglB_core"/>
    <property type="match status" value="1"/>
</dbReference>
<feature type="transmembrane region" description="Helical" evidence="14">
    <location>
        <begin position="254"/>
        <end position="275"/>
    </location>
</feature>
<dbReference type="InterPro" id="IPR003674">
    <property type="entry name" value="Oligo_trans_STT3"/>
</dbReference>
<evidence type="ECO:0000256" key="9">
    <source>
        <dbReference type="ARBA" id="ARBA00022723"/>
    </source>
</evidence>
<dbReference type="PANTHER" id="PTHR13872:SF1">
    <property type="entry name" value="DOLICHYL-DIPHOSPHOOLIGOSACCHARIDE--PROTEIN GLYCOSYLTRANSFERASE SUBUNIT STT3B"/>
    <property type="match status" value="1"/>
</dbReference>
<evidence type="ECO:0000256" key="1">
    <source>
        <dbReference type="ARBA" id="ARBA00001936"/>
    </source>
</evidence>
<dbReference type="Pfam" id="PF02516">
    <property type="entry name" value="STT3"/>
    <property type="match status" value="1"/>
</dbReference>
<keyword evidence="18" id="KW-1185">Reference proteome</keyword>
<dbReference type="Gene3D" id="3.40.1380.40">
    <property type="match status" value="1"/>
</dbReference>
<evidence type="ECO:0000256" key="14">
    <source>
        <dbReference type="SAM" id="Phobius"/>
    </source>
</evidence>
<dbReference type="GO" id="GO:0016020">
    <property type="term" value="C:membrane"/>
    <property type="evidence" value="ECO:0007669"/>
    <property type="project" value="InterPro"/>
</dbReference>
<evidence type="ECO:0000256" key="8">
    <source>
        <dbReference type="ARBA" id="ARBA00022692"/>
    </source>
</evidence>
<evidence type="ECO:0000256" key="6">
    <source>
        <dbReference type="ARBA" id="ARBA00022676"/>
    </source>
</evidence>
<evidence type="ECO:0000313" key="18">
    <source>
        <dbReference type="Proteomes" id="UP000002710"/>
    </source>
</evidence>
<protein>
    <submittedName>
        <fullName evidence="17">Oligosaccharyl transferase STT3 subunit</fullName>
    </submittedName>
</protein>
<feature type="domain" description="Oligosaccharyl transferase STT3 N-terminal" evidence="15">
    <location>
        <begin position="81"/>
        <end position="150"/>
    </location>
</feature>
<keyword evidence="8 14" id="KW-0812">Transmembrane</keyword>
<dbReference type="UniPathway" id="UPA00378"/>
<evidence type="ECO:0000256" key="3">
    <source>
        <dbReference type="ARBA" id="ARBA00004127"/>
    </source>
</evidence>
<gene>
    <name evidence="17" type="ordered locus">Dde_3699</name>
</gene>
<dbReference type="EMBL" id="CP000112">
    <property type="protein sequence ID" value="ABB40492.1"/>
    <property type="molecule type" value="Genomic_DNA"/>
</dbReference>
<keyword evidence="11 14" id="KW-1133">Transmembrane helix</keyword>
<dbReference type="GO" id="GO:0004576">
    <property type="term" value="F:oligosaccharyl transferase activity"/>
    <property type="evidence" value="ECO:0007669"/>
    <property type="project" value="InterPro"/>
</dbReference>
<evidence type="ECO:0000259" key="16">
    <source>
        <dbReference type="Pfam" id="PF21436"/>
    </source>
</evidence>
<dbReference type="eggNOG" id="COG1287">
    <property type="taxonomic scope" value="Bacteria"/>
</dbReference>
<comment type="subcellular location">
    <subcellularLocation>
        <location evidence="3">Endomembrane system</location>
        <topology evidence="3">Multi-pass membrane protein</topology>
    </subcellularLocation>
</comment>
<dbReference type="GO" id="GO:0012505">
    <property type="term" value="C:endomembrane system"/>
    <property type="evidence" value="ECO:0007669"/>
    <property type="project" value="UniProtKB-SubCell"/>
</dbReference>
<comment type="pathway">
    <text evidence="4">Protein modification; protein glycosylation.</text>
</comment>
<evidence type="ECO:0000256" key="11">
    <source>
        <dbReference type="ARBA" id="ARBA00022989"/>
    </source>
</evidence>
<feature type="transmembrane region" description="Helical" evidence="14">
    <location>
        <begin position="104"/>
        <end position="128"/>
    </location>
</feature>
<dbReference type="KEGG" id="dde:Dde_3699"/>
<keyword evidence="13" id="KW-0464">Manganese</keyword>